<dbReference type="AlphaFoldDB" id="G0JLM4"/>
<dbReference type="Proteomes" id="UP000009220">
    <property type="component" value="Chromosome"/>
</dbReference>
<reference evidence="2 3" key="1">
    <citation type="journal article" date="2011" name="J. Bacteriol.">
        <title>Draft genome of the psychrotolerant acidophile Acidithiobacillus ferrivorans SS3.</title>
        <authorList>
            <person name="Liljeqvist M."/>
            <person name="Valdes J."/>
            <person name="Holmes D.S."/>
            <person name="Dopson M."/>
        </authorList>
    </citation>
    <scope>NUCLEOTIDE SEQUENCE [LARGE SCALE GENOMIC DNA]</scope>
    <source>
        <strain evidence="2 3">SS3</strain>
    </source>
</reference>
<name>G0JLM4_9PROT</name>
<dbReference type="KEGG" id="afi:Acife_1950"/>
<protein>
    <submittedName>
        <fullName evidence="2">Uncharacterized protein</fullName>
    </submittedName>
</protein>
<dbReference type="RefSeq" id="WP_014029326.1">
    <property type="nucleotide sequence ID" value="NC_015942.1"/>
</dbReference>
<keyword evidence="1" id="KW-0472">Membrane</keyword>
<dbReference type="STRING" id="743299.Acife_1950"/>
<evidence type="ECO:0000256" key="1">
    <source>
        <dbReference type="SAM" id="Phobius"/>
    </source>
</evidence>
<sequence>MQQRERLKPEFHVDHNVYIIGAGYSAAAGLPLLTNFLEKMRCYRITLADADEFAIAIDDVLTYRRDCASASDKIKLDLDNIETLLSLAAASPDVDIKKAIALAIGATINFYQKNYNHSVSLLKAPLVTVKYTDESLRRDFYQYSAAIMSGDEGGLAQRDRMANTIISFNYDTMIEDALAGRGLCFTYGFDALPPDSHCIMQGDSLPERACHLLKLHGSINWSEEGSHEVGVVGKKYLYSSFDDLIENSSDRTPLIIPPWWKKDPVGIFNGIWGKAIDRLRTATRIIFIGYSCPPTDQYVKYLLAAGLQNNISLVSVHVVDSDPRVQDAVASLFPSASKWVKSSASITAEKFFRFPSTAPEWVGSLTDINRDP</sequence>
<dbReference type="eggNOG" id="COG0846">
    <property type="taxonomic scope" value="Bacteria"/>
</dbReference>
<accession>G0JLM4</accession>
<gene>
    <name evidence="2" type="ORF">Acife_1950</name>
</gene>
<evidence type="ECO:0000313" key="2">
    <source>
        <dbReference type="EMBL" id="AEM48073.1"/>
    </source>
</evidence>
<evidence type="ECO:0000313" key="3">
    <source>
        <dbReference type="Proteomes" id="UP000009220"/>
    </source>
</evidence>
<dbReference type="EMBL" id="CP002985">
    <property type="protein sequence ID" value="AEM48073.1"/>
    <property type="molecule type" value="Genomic_DNA"/>
</dbReference>
<organism evidence="2 3">
    <name type="scientific">Acidithiobacillus ferrivorans SS3</name>
    <dbReference type="NCBI Taxonomy" id="743299"/>
    <lineage>
        <taxon>Bacteria</taxon>
        <taxon>Pseudomonadati</taxon>
        <taxon>Pseudomonadota</taxon>
        <taxon>Acidithiobacillia</taxon>
        <taxon>Acidithiobacillales</taxon>
        <taxon>Acidithiobacillaceae</taxon>
        <taxon>Acidithiobacillus</taxon>
    </lineage>
</organism>
<keyword evidence="1" id="KW-0812">Transmembrane</keyword>
<keyword evidence="1" id="KW-1133">Transmembrane helix</keyword>
<proteinExistence type="predicted"/>
<dbReference type="HOGENOM" id="CLU_682959_0_0_6"/>
<feature type="transmembrane region" description="Helical" evidence="1">
    <location>
        <begin position="17"/>
        <end position="37"/>
    </location>
</feature>
<dbReference type="Pfam" id="PF13289">
    <property type="entry name" value="SIR2_2"/>
    <property type="match status" value="1"/>
</dbReference>